<keyword evidence="3" id="KW-1185">Reference proteome</keyword>
<accession>A0ABD2MUV8</accession>
<dbReference type="Gene3D" id="3.30.710.10">
    <property type="entry name" value="Potassium Channel Kv1.1, Chain A"/>
    <property type="match status" value="2"/>
</dbReference>
<dbReference type="EMBL" id="JABFTP020000021">
    <property type="protein sequence ID" value="KAL3270189.1"/>
    <property type="molecule type" value="Genomic_DNA"/>
</dbReference>
<dbReference type="SMART" id="SM00225">
    <property type="entry name" value="BTB"/>
    <property type="match status" value="2"/>
</dbReference>
<evidence type="ECO:0000313" key="3">
    <source>
        <dbReference type="Proteomes" id="UP001516400"/>
    </source>
</evidence>
<dbReference type="SUPFAM" id="SSF109732">
    <property type="entry name" value="HBS1-like domain"/>
    <property type="match status" value="1"/>
</dbReference>
<evidence type="ECO:0000259" key="1">
    <source>
        <dbReference type="PROSITE" id="PS50097"/>
    </source>
</evidence>
<dbReference type="SUPFAM" id="SSF54695">
    <property type="entry name" value="POZ domain"/>
    <property type="match status" value="2"/>
</dbReference>
<feature type="domain" description="BTB" evidence="1">
    <location>
        <begin position="594"/>
        <end position="669"/>
    </location>
</feature>
<sequence length="851" mass="97333">MSSSGFVGTWEVTRYEPCQDNNYIKGIRFRLDPNGDVTWFVPEELKSVPLFNCEIYDTSACLYSAKESTCLRFGEYAGHVIEFKSDQRKPKDSVVLSSEGLYTLHCKRIPEEISEDNYQVPFSLLTALEEGYFSDVVIISKNKKQFYTHSLVLSIIGQGIDWNSSSHPLCNLSEDVLGTILHYMYTECLPENLSEVTAQRVILAIMQLTFLAKLSTMCHLYLKNLALKKRIIGLVDDMHDCLDKLNNHLETKHTSSAENLISNPDQLCFVVKQCFRDAAVAVVKLIELCDLYSKKKQELTKNEQHEIIRYGKSRFHIFLTQIQRFLQLLKDTFGSMNAYQRNEVAAFLVPEVTGILDMLAQLVIQVESAMERIIAFLDPDDLCKSKSSFGNACTYFLYIKEVKKLRHFSESIACSLDILDHKRQSFMEMSNAQKVRSISRNIEQLIDEIPLLFLIRLEEVTDSSDKGLGWRDFKFCFQVGTSKVSNIVQLLASHRDELQEVVAQICELVQRDTFNQSLRNLGILEPNSSSCHEEEMSKSSENSTHFQNSMHKMNLVESFCISPKFNMSILSKNLLQQFQSSINSDMEFEIVNNADVDFPEELSSSGGRESCVIQAHRVIVASRCDWFRKALSSGMREDIDKKIVIHDTNPTIFRIFLEYLYSGKLSPSSLTNEQLVDLLVLSDRFEVDTLRQASETALETTVDSDNAIYLLSLADNYNAKSLRNHCLDFIAQHQELTESEVFYELPSDLQAVIFDHVWTQPYPKKSSSKHDRHSSSVTASDMETHFSRMNLHHSKECSGAVQQDLNRLERCISQIRDVIGEDAPREQLVQVILAADFNLCRAINYYYAKNN</sequence>
<gene>
    <name evidence="2" type="ORF">HHI36_009246</name>
</gene>
<dbReference type="Proteomes" id="UP001516400">
    <property type="component" value="Unassembled WGS sequence"/>
</dbReference>
<dbReference type="PANTHER" id="PTHR24413">
    <property type="entry name" value="SPECKLE-TYPE POZ PROTEIN"/>
    <property type="match status" value="1"/>
</dbReference>
<organism evidence="2 3">
    <name type="scientific">Cryptolaemus montrouzieri</name>
    <dbReference type="NCBI Taxonomy" id="559131"/>
    <lineage>
        <taxon>Eukaryota</taxon>
        <taxon>Metazoa</taxon>
        <taxon>Ecdysozoa</taxon>
        <taxon>Arthropoda</taxon>
        <taxon>Hexapoda</taxon>
        <taxon>Insecta</taxon>
        <taxon>Pterygota</taxon>
        <taxon>Neoptera</taxon>
        <taxon>Endopterygota</taxon>
        <taxon>Coleoptera</taxon>
        <taxon>Polyphaga</taxon>
        <taxon>Cucujiformia</taxon>
        <taxon>Coccinelloidea</taxon>
        <taxon>Coccinellidae</taxon>
        <taxon>Scymninae</taxon>
        <taxon>Scymnini</taxon>
        <taxon>Cryptolaemus</taxon>
    </lineage>
</organism>
<dbReference type="CDD" id="cd14733">
    <property type="entry name" value="BACK"/>
    <property type="match status" value="1"/>
</dbReference>
<dbReference type="Gene3D" id="1.10.8.10">
    <property type="entry name" value="DNA helicase RuvA subunit, C-terminal domain"/>
    <property type="match status" value="1"/>
</dbReference>
<dbReference type="Pfam" id="PF00651">
    <property type="entry name" value="BTB"/>
    <property type="match status" value="1"/>
</dbReference>
<dbReference type="PROSITE" id="PS50097">
    <property type="entry name" value="BTB"/>
    <property type="match status" value="1"/>
</dbReference>
<dbReference type="InterPro" id="IPR000210">
    <property type="entry name" value="BTB/POZ_dom"/>
</dbReference>
<dbReference type="AlphaFoldDB" id="A0ABD2MUV8"/>
<name>A0ABD2MUV8_9CUCU</name>
<comment type="caution">
    <text evidence="2">The sequence shown here is derived from an EMBL/GenBank/DDBJ whole genome shotgun (WGS) entry which is preliminary data.</text>
</comment>
<evidence type="ECO:0000313" key="2">
    <source>
        <dbReference type="EMBL" id="KAL3270189.1"/>
    </source>
</evidence>
<dbReference type="InterPro" id="IPR011333">
    <property type="entry name" value="SKP1/BTB/POZ_sf"/>
</dbReference>
<protein>
    <recommendedName>
        <fullName evidence="1">BTB domain-containing protein</fullName>
    </recommendedName>
</protein>
<proteinExistence type="predicted"/>
<dbReference type="CDD" id="cd18186">
    <property type="entry name" value="BTB_POZ_ZBTB_KLHL-like"/>
    <property type="match status" value="2"/>
</dbReference>
<reference evidence="2 3" key="1">
    <citation type="journal article" date="2021" name="BMC Biol.">
        <title>Horizontally acquired antibacterial genes associated with adaptive radiation of ladybird beetles.</title>
        <authorList>
            <person name="Li H.S."/>
            <person name="Tang X.F."/>
            <person name="Huang Y.H."/>
            <person name="Xu Z.Y."/>
            <person name="Chen M.L."/>
            <person name="Du X.Y."/>
            <person name="Qiu B.Y."/>
            <person name="Chen P.T."/>
            <person name="Zhang W."/>
            <person name="Slipinski A."/>
            <person name="Escalona H.E."/>
            <person name="Waterhouse R.M."/>
            <person name="Zwick A."/>
            <person name="Pang H."/>
        </authorList>
    </citation>
    <scope>NUCLEOTIDE SEQUENCE [LARGE SCALE GENOMIC DNA]</scope>
    <source>
        <strain evidence="2">SYSU2018</strain>
    </source>
</reference>
<dbReference type="InterPro" id="IPR037189">
    <property type="entry name" value="HBS1-like_N_sf"/>
</dbReference>